<evidence type="ECO:0000256" key="4">
    <source>
        <dbReference type="ARBA" id="ARBA00022825"/>
    </source>
</evidence>
<dbReference type="EMBL" id="CP003282">
    <property type="protein sequence ID" value="AFG37356.1"/>
    <property type="molecule type" value="Genomic_DNA"/>
</dbReference>
<dbReference type="InterPro" id="IPR002142">
    <property type="entry name" value="Peptidase_S49"/>
</dbReference>
<evidence type="ECO:0000256" key="5">
    <source>
        <dbReference type="SAM" id="SignalP"/>
    </source>
</evidence>
<evidence type="ECO:0000256" key="3">
    <source>
        <dbReference type="ARBA" id="ARBA00022801"/>
    </source>
</evidence>
<evidence type="ECO:0000256" key="1">
    <source>
        <dbReference type="ARBA" id="ARBA00008683"/>
    </source>
</evidence>
<gene>
    <name evidence="7" type="ordered locus">Spiaf_1281</name>
</gene>
<dbReference type="PANTHER" id="PTHR33209">
    <property type="entry name" value="PROTEASE 4"/>
    <property type="match status" value="1"/>
</dbReference>
<accession>H9UIL3</accession>
<protein>
    <submittedName>
        <fullName evidence="7">ClpP class periplasmic serine protease</fullName>
    </submittedName>
</protein>
<reference evidence="8" key="1">
    <citation type="journal article" date="2013" name="Stand. Genomic Sci.">
        <title>Complete genome sequence of the halophilic bacterium Spirochaeta africana type strain (Z-7692(T)) from the alkaline Lake Magadi in the East African Rift.</title>
        <authorList>
            <person name="Liolos K."/>
            <person name="Abt B."/>
            <person name="Scheuner C."/>
            <person name="Teshima H."/>
            <person name="Held B."/>
            <person name="Lapidus A."/>
            <person name="Nolan M."/>
            <person name="Lucas S."/>
            <person name="Deshpande S."/>
            <person name="Cheng J.F."/>
            <person name="Tapia R."/>
            <person name="Goodwin L.A."/>
            <person name="Pitluck S."/>
            <person name="Pagani I."/>
            <person name="Ivanova N."/>
            <person name="Mavromatis K."/>
            <person name="Mikhailova N."/>
            <person name="Huntemann M."/>
            <person name="Pati A."/>
            <person name="Chen A."/>
            <person name="Palaniappan K."/>
            <person name="Land M."/>
            <person name="Rohde M."/>
            <person name="Tindall B.J."/>
            <person name="Detter J.C."/>
            <person name="Goker M."/>
            <person name="Bristow J."/>
            <person name="Eisen J.A."/>
            <person name="Markowitz V."/>
            <person name="Hugenholtz P."/>
            <person name="Woyke T."/>
            <person name="Klenk H.P."/>
            <person name="Kyrpides N.C."/>
        </authorList>
    </citation>
    <scope>NUCLEOTIDE SEQUENCE</scope>
    <source>
        <strain evidence="8">ATCC 700263 / DSM 8902 / Z-7692</strain>
    </source>
</reference>
<dbReference type="RefSeq" id="WP_014455344.1">
    <property type="nucleotide sequence ID" value="NC_017098.1"/>
</dbReference>
<evidence type="ECO:0000313" key="7">
    <source>
        <dbReference type="EMBL" id="AFG37356.1"/>
    </source>
</evidence>
<keyword evidence="2 7" id="KW-0645">Protease</keyword>
<dbReference type="PANTHER" id="PTHR33209:SF1">
    <property type="entry name" value="PEPTIDASE S49 DOMAIN-CONTAINING PROTEIN"/>
    <property type="match status" value="1"/>
</dbReference>
<dbReference type="GO" id="GO:0006508">
    <property type="term" value="P:proteolysis"/>
    <property type="evidence" value="ECO:0007669"/>
    <property type="project" value="UniProtKB-KW"/>
</dbReference>
<dbReference type="STRING" id="889378.Spiaf_1281"/>
<keyword evidence="4" id="KW-0720">Serine protease</keyword>
<dbReference type="Proteomes" id="UP000007383">
    <property type="component" value="Chromosome"/>
</dbReference>
<feature type="signal peptide" evidence="5">
    <location>
        <begin position="1"/>
        <end position="19"/>
    </location>
</feature>
<dbReference type="GO" id="GO:0008236">
    <property type="term" value="F:serine-type peptidase activity"/>
    <property type="evidence" value="ECO:0007669"/>
    <property type="project" value="UniProtKB-KW"/>
</dbReference>
<feature type="domain" description="Peptidase S49" evidence="6">
    <location>
        <begin position="348"/>
        <end position="499"/>
    </location>
</feature>
<keyword evidence="8" id="KW-1185">Reference proteome</keyword>
<feature type="chain" id="PRO_5003623034" evidence="5">
    <location>
        <begin position="20"/>
        <end position="810"/>
    </location>
</feature>
<dbReference type="HOGENOM" id="CLU_345056_0_0_12"/>
<organism evidence="7 8">
    <name type="scientific">Spirochaeta africana (strain ATCC 700263 / DSM 8902 / Z-7692)</name>
    <dbReference type="NCBI Taxonomy" id="889378"/>
    <lineage>
        <taxon>Bacteria</taxon>
        <taxon>Pseudomonadati</taxon>
        <taxon>Spirochaetota</taxon>
        <taxon>Spirochaetia</taxon>
        <taxon>Spirochaetales</taxon>
        <taxon>Spirochaetaceae</taxon>
        <taxon>Spirochaeta</taxon>
    </lineage>
</organism>
<name>H9UIL3_SPIAZ</name>
<evidence type="ECO:0000256" key="2">
    <source>
        <dbReference type="ARBA" id="ARBA00022670"/>
    </source>
</evidence>
<evidence type="ECO:0000313" key="8">
    <source>
        <dbReference type="Proteomes" id="UP000007383"/>
    </source>
</evidence>
<keyword evidence="5" id="KW-0732">Signal</keyword>
<feature type="domain" description="Peptidase S49" evidence="6">
    <location>
        <begin position="597"/>
        <end position="745"/>
    </location>
</feature>
<dbReference type="InterPro" id="IPR047272">
    <property type="entry name" value="S49_SppA_C"/>
</dbReference>
<dbReference type="AlphaFoldDB" id="H9UIL3"/>
<dbReference type="Gene3D" id="6.20.330.10">
    <property type="match status" value="1"/>
</dbReference>
<dbReference type="eggNOG" id="COG0616">
    <property type="taxonomic scope" value="Bacteria"/>
</dbReference>
<dbReference type="SUPFAM" id="SSF52096">
    <property type="entry name" value="ClpP/crotonase"/>
    <property type="match status" value="2"/>
</dbReference>
<dbReference type="Gene3D" id="3.90.226.10">
    <property type="entry name" value="2-enoyl-CoA Hydratase, Chain A, domain 1"/>
    <property type="match status" value="2"/>
</dbReference>
<keyword evidence="3" id="KW-0378">Hydrolase</keyword>
<dbReference type="CDD" id="cd07023">
    <property type="entry name" value="S49_Sppa_N_C"/>
    <property type="match status" value="1"/>
</dbReference>
<dbReference type="PATRIC" id="fig|889378.3.peg.1285"/>
<comment type="similarity">
    <text evidence="1">Belongs to the peptidase S49 family.</text>
</comment>
<dbReference type="KEGG" id="sfc:Spiaf_1281"/>
<sequence>MKKSITNSLLLLAAFSVMAAFPATAQEYLFPQVADPEAIFGPAMNPAALGFSPGVTLGLQTDVPAGQEIRYNPLLVSRDWRASLQLGSSGFAYSSRDQQEFFTFGSGFEVLPGFGLGISSHLPAGDWRSGEFRAGLLWRPASAASVGLVYRADAGDTWQLHPGIALRPIAMLAPEHGHRLTLTADASYDTDGAAGEYAGLQGLGARVELLPGLQVYGNYELDGNWNVGLETAVGYGRGGLRFAYREGAELQTVTSRFAVESAPHAPVPSVPQSRIIEYQGLQLIGETTGLQRFGQFSFSDGRMPIIEFIEEIERLGQDPAVAGILFTNPVFDADLSHALEIAAALQRFRETGRTVVFSFEQINSVSYMIAAAGGDEIYLRPAGSIMVRGFGASQLFFGDLLDRFGIQAVGFETHPAKSANHQITESGLTDESRENLEFFLGDAFTSYLEIIAQGRGERLAADPADLWDQAPFLVASAAAEAGLIDGILYHDQVIDLLDERYPDNSRESVDRTRYRDPAWRTPRRSRVAVLYAVGPILPGEGMQGITIGSDTLARQIRDARRDDSVEAILLRVNSGGGSALASDIIAREVYLTTRGDNPKPLVVSMGGVAASGGYYISAYADHIFAYPLTLTGSIGVTGASLHFESLLEEWDIGVDGVAVSGSSFFADPWRALDEQDAEKLQDFSQAIYRQFLDVVAEGRGMELEDVDAAAQGRVWTGAQALQLGLVDEIGGFLDALDKVVQLAGITGPVELFTPAGGGLLQLQGPAAEVARAVQPESRLPELEELIDEMRLLQQLSAEGGLYLMPYSLRY</sequence>
<evidence type="ECO:0000259" key="6">
    <source>
        <dbReference type="Pfam" id="PF01343"/>
    </source>
</evidence>
<proteinExistence type="inferred from homology"/>
<dbReference type="Pfam" id="PF01343">
    <property type="entry name" value="Peptidase_S49"/>
    <property type="match status" value="2"/>
</dbReference>
<dbReference type="InterPro" id="IPR029045">
    <property type="entry name" value="ClpP/crotonase-like_dom_sf"/>
</dbReference>